<organism evidence="1 2">
    <name type="scientific">Actinokineospora fastidiosa</name>
    <dbReference type="NCBI Taxonomy" id="1816"/>
    <lineage>
        <taxon>Bacteria</taxon>
        <taxon>Bacillati</taxon>
        <taxon>Actinomycetota</taxon>
        <taxon>Actinomycetes</taxon>
        <taxon>Pseudonocardiales</taxon>
        <taxon>Pseudonocardiaceae</taxon>
        <taxon>Actinokineospora</taxon>
    </lineage>
</organism>
<dbReference type="RefSeq" id="WP_189213441.1">
    <property type="nucleotide sequence ID" value="NZ_BMRB01000006.1"/>
</dbReference>
<protein>
    <submittedName>
        <fullName evidence="1">Uncharacterized protein</fullName>
    </submittedName>
</protein>
<dbReference type="CDD" id="cd20694">
    <property type="entry name" value="CdiI_Ct-like"/>
    <property type="match status" value="1"/>
</dbReference>
<reference evidence="1" key="2">
    <citation type="submission" date="2020-09" db="EMBL/GenBank/DDBJ databases">
        <authorList>
            <person name="Sun Q."/>
            <person name="Ohkuma M."/>
        </authorList>
    </citation>
    <scope>NUCLEOTIDE SEQUENCE</scope>
    <source>
        <strain evidence="1">JCM 3276</strain>
    </source>
</reference>
<dbReference type="InterPro" id="IPR049796">
    <property type="entry name" value="CdiI_Ct-like"/>
</dbReference>
<reference evidence="1" key="1">
    <citation type="journal article" date="2014" name="Int. J. Syst. Evol. Microbiol.">
        <title>Complete genome sequence of Corynebacterium casei LMG S-19264T (=DSM 44701T), isolated from a smear-ripened cheese.</title>
        <authorList>
            <consortium name="US DOE Joint Genome Institute (JGI-PGF)"/>
            <person name="Walter F."/>
            <person name="Albersmeier A."/>
            <person name="Kalinowski J."/>
            <person name="Ruckert C."/>
        </authorList>
    </citation>
    <scope>NUCLEOTIDE SEQUENCE</scope>
    <source>
        <strain evidence="1">JCM 3276</strain>
    </source>
</reference>
<name>A0A918GPE0_9PSEU</name>
<dbReference type="EMBL" id="BMRB01000006">
    <property type="protein sequence ID" value="GGS52394.1"/>
    <property type="molecule type" value="Genomic_DNA"/>
</dbReference>
<accession>A0A918GPE0</accession>
<evidence type="ECO:0000313" key="2">
    <source>
        <dbReference type="Proteomes" id="UP000660680"/>
    </source>
</evidence>
<proteinExistence type="predicted"/>
<sequence length="110" mass="12391">MDDKSRAELLGIVRRGEVVSATDALLCIVLNEPDNRWVEQVVLECLEAGKTEAVRQLAVTCVGHIVRLHGELVDSRLRRKLDEYAKDPTYAGLVEAARDDIEVYERRGPF</sequence>
<dbReference type="AlphaFoldDB" id="A0A918GPE0"/>
<gene>
    <name evidence="1" type="ORF">GCM10010171_54340</name>
</gene>
<dbReference type="Proteomes" id="UP000660680">
    <property type="component" value="Unassembled WGS sequence"/>
</dbReference>
<comment type="caution">
    <text evidence="1">The sequence shown here is derived from an EMBL/GenBank/DDBJ whole genome shotgun (WGS) entry which is preliminary data.</text>
</comment>
<keyword evidence="2" id="KW-1185">Reference proteome</keyword>
<evidence type="ECO:0000313" key="1">
    <source>
        <dbReference type="EMBL" id="GGS52394.1"/>
    </source>
</evidence>